<comment type="caution">
    <text evidence="1">The sequence shown here is derived from an EMBL/GenBank/DDBJ whole genome shotgun (WGS) entry which is preliminary data.</text>
</comment>
<name>A0A1F5R4Q7_9BACT</name>
<dbReference type="Gene3D" id="3.30.460.10">
    <property type="entry name" value="Beta Polymerase, domain 2"/>
    <property type="match status" value="1"/>
</dbReference>
<dbReference type="AlphaFoldDB" id="A0A1F5R4Q7"/>
<dbReference type="EMBL" id="MFFM01000040">
    <property type="protein sequence ID" value="OGF09457.1"/>
    <property type="molecule type" value="Genomic_DNA"/>
</dbReference>
<evidence type="ECO:0000313" key="2">
    <source>
        <dbReference type="Proteomes" id="UP000177230"/>
    </source>
</evidence>
<proteinExistence type="predicted"/>
<reference evidence="1 2" key="1">
    <citation type="journal article" date="2016" name="Nat. Commun.">
        <title>Thousands of microbial genomes shed light on interconnected biogeochemical processes in an aquifer system.</title>
        <authorList>
            <person name="Anantharaman K."/>
            <person name="Brown C.T."/>
            <person name="Hug L.A."/>
            <person name="Sharon I."/>
            <person name="Castelle C.J."/>
            <person name="Probst A.J."/>
            <person name="Thomas B.C."/>
            <person name="Singh A."/>
            <person name="Wilkins M.J."/>
            <person name="Karaoz U."/>
            <person name="Brodie E.L."/>
            <person name="Williams K.H."/>
            <person name="Hubbard S.S."/>
            <person name="Banfield J.F."/>
        </authorList>
    </citation>
    <scope>NUCLEOTIDE SEQUENCE [LARGE SCALE GENOMIC DNA]</scope>
</reference>
<sequence>MNSKNELSRGAILQALRQALEPKKYLIAMWEGGAAAFGRVDRWSDIDLMVAVKDGQADKAAQEVEAILKKLSPITARLSASHPNWPDMIHTFYKLARAGEFLIVDVGVMPQSSQDKLLETEIHGKALVHFDKAGVCQPPRLDRNKFLAGMKERKARLINMFELFSNYVAKELNRKNYIEAQYNHFMNLNMLVEALRMKHYPFHYDFRGRYLHYEIPSREAAKLQTLFYVKDTADLRRKDARARRWFKEAIEELR</sequence>
<organism evidence="1 2">
    <name type="scientific">Candidatus Edwardsbacteria bacterium GWF2_54_11</name>
    <dbReference type="NCBI Taxonomy" id="1817851"/>
    <lineage>
        <taxon>Bacteria</taxon>
        <taxon>Candidatus Edwardsiibacteriota</taxon>
    </lineage>
</organism>
<dbReference type="Proteomes" id="UP000177230">
    <property type="component" value="Unassembled WGS sequence"/>
</dbReference>
<dbReference type="InterPro" id="IPR043519">
    <property type="entry name" value="NT_sf"/>
</dbReference>
<dbReference type="SUPFAM" id="SSF81301">
    <property type="entry name" value="Nucleotidyltransferase"/>
    <property type="match status" value="1"/>
</dbReference>
<evidence type="ECO:0008006" key="3">
    <source>
        <dbReference type="Google" id="ProtNLM"/>
    </source>
</evidence>
<protein>
    <recommendedName>
        <fullName evidence="3">Polymerase nucleotidyl transferase domain-containing protein</fullName>
    </recommendedName>
</protein>
<accession>A0A1F5R4Q7</accession>
<evidence type="ECO:0000313" key="1">
    <source>
        <dbReference type="EMBL" id="OGF09457.1"/>
    </source>
</evidence>
<gene>
    <name evidence="1" type="ORF">A2024_01710</name>
</gene>